<keyword evidence="2" id="KW-1185">Reference proteome</keyword>
<evidence type="ECO:0000313" key="1">
    <source>
        <dbReference type="EMBL" id="SJN44549.1"/>
    </source>
</evidence>
<dbReference type="GO" id="GO:0008967">
    <property type="term" value="F:phosphoglycolate phosphatase activity"/>
    <property type="evidence" value="ECO:0007669"/>
    <property type="project" value="TreeGrafter"/>
</dbReference>
<organism evidence="1 2">
    <name type="scientific">Luteococcus japonicus LSP_Lj1</name>
    <dbReference type="NCBI Taxonomy" id="1255658"/>
    <lineage>
        <taxon>Bacteria</taxon>
        <taxon>Bacillati</taxon>
        <taxon>Actinomycetota</taxon>
        <taxon>Actinomycetes</taxon>
        <taxon>Propionibacteriales</taxon>
        <taxon>Propionibacteriaceae</taxon>
        <taxon>Luteococcus</taxon>
    </lineage>
</organism>
<dbReference type="RefSeq" id="WP_179110745.1">
    <property type="nucleotide sequence ID" value="NZ_FUKQ01000059.1"/>
</dbReference>
<dbReference type="SFLD" id="SFLDS00003">
    <property type="entry name" value="Haloacid_Dehalogenase"/>
    <property type="match status" value="1"/>
</dbReference>
<dbReference type="SFLD" id="SFLDG01129">
    <property type="entry name" value="C1.5:_HAD__Beta-PGM__Phosphata"/>
    <property type="match status" value="1"/>
</dbReference>
<dbReference type="GO" id="GO:0006281">
    <property type="term" value="P:DNA repair"/>
    <property type="evidence" value="ECO:0007669"/>
    <property type="project" value="TreeGrafter"/>
</dbReference>
<reference evidence="1 2" key="1">
    <citation type="submission" date="2017-02" db="EMBL/GenBank/DDBJ databases">
        <authorList>
            <person name="Peterson S.W."/>
        </authorList>
    </citation>
    <scope>NUCLEOTIDE SEQUENCE [LARGE SCALE GENOMIC DNA]</scope>
    <source>
        <strain evidence="1 2">LSP_Lj1</strain>
    </source>
</reference>
<dbReference type="InterPro" id="IPR023214">
    <property type="entry name" value="HAD_sf"/>
</dbReference>
<dbReference type="InterPro" id="IPR050155">
    <property type="entry name" value="HAD-like_hydrolase_sf"/>
</dbReference>
<dbReference type="InterPro" id="IPR036412">
    <property type="entry name" value="HAD-like_sf"/>
</dbReference>
<name>A0A1R4KJX3_9ACTN</name>
<sequence>MTTPAPRAIIWDWNGTLLDDVDLCVASLATAMTEHGLEPLDREAYRARFGWPIRDFYSSVGFVTDEAFTAGANHYLEFFWAGVAAVPLQPHAREVLQEVAELGLRQVLISATRQDQLSRQLAPHDLGGHFEAMLGVMEALDPNKEHVVTRWLSRTGLAPGEVVMVGDTNHDEEIAARLGTAFVRFAHGAQAPTPGTDSPLLDDLRDLVPLLRDRLDQA</sequence>
<dbReference type="AlphaFoldDB" id="A0A1R4KJX3"/>
<dbReference type="STRING" id="1255658.FM114_15190"/>
<keyword evidence="1" id="KW-0378">Hydrolase</keyword>
<protein>
    <submittedName>
        <fullName evidence="1">Hydrolase, haloacid dehalogenase-like family</fullName>
    </submittedName>
</protein>
<evidence type="ECO:0000313" key="2">
    <source>
        <dbReference type="Proteomes" id="UP000188342"/>
    </source>
</evidence>
<dbReference type="SUPFAM" id="SSF56784">
    <property type="entry name" value="HAD-like"/>
    <property type="match status" value="1"/>
</dbReference>
<dbReference type="Gene3D" id="3.40.50.1000">
    <property type="entry name" value="HAD superfamily/HAD-like"/>
    <property type="match status" value="1"/>
</dbReference>
<gene>
    <name evidence="1" type="ORF">FM114_15190</name>
</gene>
<dbReference type="Pfam" id="PF13419">
    <property type="entry name" value="HAD_2"/>
    <property type="match status" value="1"/>
</dbReference>
<proteinExistence type="predicted"/>
<dbReference type="PANTHER" id="PTHR43434">
    <property type="entry name" value="PHOSPHOGLYCOLATE PHOSPHATASE"/>
    <property type="match status" value="1"/>
</dbReference>
<dbReference type="InterPro" id="IPR041492">
    <property type="entry name" value="HAD_2"/>
</dbReference>
<dbReference type="InterPro" id="IPR023198">
    <property type="entry name" value="PGP-like_dom2"/>
</dbReference>
<dbReference type="PANTHER" id="PTHR43434:SF1">
    <property type="entry name" value="PHOSPHOGLYCOLATE PHOSPHATASE"/>
    <property type="match status" value="1"/>
</dbReference>
<dbReference type="Proteomes" id="UP000188342">
    <property type="component" value="Unassembled WGS sequence"/>
</dbReference>
<dbReference type="GO" id="GO:0005829">
    <property type="term" value="C:cytosol"/>
    <property type="evidence" value="ECO:0007669"/>
    <property type="project" value="TreeGrafter"/>
</dbReference>
<accession>A0A1R4KJX3</accession>
<dbReference type="EMBL" id="FUKQ01000059">
    <property type="protein sequence ID" value="SJN44549.1"/>
    <property type="molecule type" value="Genomic_DNA"/>
</dbReference>
<dbReference type="Gene3D" id="1.10.150.240">
    <property type="entry name" value="Putative phosphatase, domain 2"/>
    <property type="match status" value="1"/>
</dbReference>